<reference evidence="3 4" key="1">
    <citation type="submission" date="2024-04" db="EMBL/GenBank/DDBJ databases">
        <title>Albibacterium profundi sp. nov., isolated from sediment of the Challenger Deep of Mariana Trench.</title>
        <authorList>
            <person name="Wang Y."/>
        </authorList>
    </citation>
    <scope>NUCLEOTIDE SEQUENCE [LARGE SCALE GENOMIC DNA]</scope>
    <source>
        <strain evidence="3 4">RHL897</strain>
    </source>
</reference>
<gene>
    <name evidence="3" type="ORF">WKR92_07590</name>
</gene>
<dbReference type="PANTHER" id="PTHR21363:SF0">
    <property type="entry name" value="PREPHENATE DEHYDROGENASE [NADP(+)]"/>
    <property type="match status" value="1"/>
</dbReference>
<dbReference type="GO" id="GO:0008977">
    <property type="term" value="F:prephenate dehydrogenase (NAD+) activity"/>
    <property type="evidence" value="ECO:0007669"/>
    <property type="project" value="UniProtKB-EC"/>
</dbReference>
<keyword evidence="1 3" id="KW-0560">Oxidoreductase</keyword>
<dbReference type="Proteomes" id="UP001580928">
    <property type="component" value="Unassembled WGS sequence"/>
</dbReference>
<organism evidence="3 4">
    <name type="scientific">Albibacterium profundi</name>
    <dbReference type="NCBI Taxonomy" id="3134906"/>
    <lineage>
        <taxon>Bacteria</taxon>
        <taxon>Pseudomonadati</taxon>
        <taxon>Bacteroidota</taxon>
        <taxon>Sphingobacteriia</taxon>
        <taxon>Sphingobacteriales</taxon>
        <taxon>Sphingobacteriaceae</taxon>
        <taxon>Albibacterium</taxon>
    </lineage>
</organism>
<dbReference type="PROSITE" id="PS51176">
    <property type="entry name" value="PDH_ADH"/>
    <property type="match status" value="1"/>
</dbReference>
<protein>
    <submittedName>
        <fullName evidence="3">Prephenate dehydrogenase</fullName>
        <ecNumber evidence="3">1.3.1.12</ecNumber>
    </submittedName>
</protein>
<dbReference type="NCBIfam" id="NF006307">
    <property type="entry name" value="PRK08507.1"/>
    <property type="match status" value="1"/>
</dbReference>
<dbReference type="RefSeq" id="WP_375557226.1">
    <property type="nucleotide sequence ID" value="NZ_JBBVGT010000002.1"/>
</dbReference>
<dbReference type="InterPro" id="IPR050812">
    <property type="entry name" value="Preph/Arog_dehydrog"/>
</dbReference>
<dbReference type="Gene3D" id="1.10.3660.10">
    <property type="entry name" value="6-phosphogluconate dehydrogenase C-terminal like domain"/>
    <property type="match status" value="1"/>
</dbReference>
<dbReference type="InterPro" id="IPR003099">
    <property type="entry name" value="Prephen_DH"/>
</dbReference>
<comment type="caution">
    <text evidence="3">The sequence shown here is derived from an EMBL/GenBank/DDBJ whole genome shotgun (WGS) entry which is preliminary data.</text>
</comment>
<dbReference type="InterPro" id="IPR008927">
    <property type="entry name" value="6-PGluconate_DH-like_C_sf"/>
</dbReference>
<dbReference type="SUPFAM" id="SSF51735">
    <property type="entry name" value="NAD(P)-binding Rossmann-fold domains"/>
    <property type="match status" value="1"/>
</dbReference>
<dbReference type="InterPro" id="IPR036291">
    <property type="entry name" value="NAD(P)-bd_dom_sf"/>
</dbReference>
<evidence type="ECO:0000256" key="1">
    <source>
        <dbReference type="ARBA" id="ARBA00023002"/>
    </source>
</evidence>
<feature type="domain" description="Prephenate/arogenate dehydrogenase" evidence="2">
    <location>
        <begin position="1"/>
        <end position="280"/>
    </location>
</feature>
<keyword evidence="4" id="KW-1185">Reference proteome</keyword>
<dbReference type="InterPro" id="IPR046825">
    <property type="entry name" value="PDH_C"/>
</dbReference>
<dbReference type="Gene3D" id="3.40.50.720">
    <property type="entry name" value="NAD(P)-binding Rossmann-like Domain"/>
    <property type="match status" value="1"/>
</dbReference>
<dbReference type="SUPFAM" id="SSF48179">
    <property type="entry name" value="6-phosphogluconate dehydrogenase C-terminal domain-like"/>
    <property type="match status" value="1"/>
</dbReference>
<dbReference type="InterPro" id="IPR046826">
    <property type="entry name" value="PDH_N"/>
</dbReference>
<evidence type="ECO:0000313" key="3">
    <source>
        <dbReference type="EMBL" id="MFB5945692.1"/>
    </source>
</evidence>
<dbReference type="Pfam" id="PF02153">
    <property type="entry name" value="PDH_N"/>
    <property type="match status" value="1"/>
</dbReference>
<proteinExistence type="predicted"/>
<evidence type="ECO:0000313" key="4">
    <source>
        <dbReference type="Proteomes" id="UP001580928"/>
    </source>
</evidence>
<dbReference type="Pfam" id="PF20463">
    <property type="entry name" value="PDH_C"/>
    <property type="match status" value="1"/>
</dbReference>
<accession>A0ABV5CDQ5</accession>
<evidence type="ECO:0000259" key="2">
    <source>
        <dbReference type="PROSITE" id="PS51176"/>
    </source>
</evidence>
<dbReference type="EC" id="1.3.1.12" evidence="3"/>
<dbReference type="EMBL" id="JBBVGT010000002">
    <property type="protein sequence ID" value="MFB5945692.1"/>
    <property type="molecule type" value="Genomic_DNA"/>
</dbReference>
<sequence length="280" mass="31235">MNITIIGVGLIGGSLAMRLKETNFASAIIGIDNNKENLEKALQLNIIDSLSDLEAGVKEADLIVLAIPVDAIQQLLPNVLDLISKNQVVMEMGSTKQEILDSVDRHQNRGRLVACHPMAGTEYSGPEAALRDLFEGKNMVFCDITRTDEDAFELAESVCEELQMNPIFMHAKEHDLHAAYVSHISHITSFGLALTVLEKEKSQGRIFELASGGFASTVRLAKSSAEMWVPIFKQNREHVLEVLEEHVRQLKLFHDLLEKEDYPAVLKLIKQANKIKRIIK</sequence>
<dbReference type="PANTHER" id="PTHR21363">
    <property type="entry name" value="PREPHENATE DEHYDROGENASE"/>
    <property type="match status" value="1"/>
</dbReference>
<name>A0ABV5CDQ5_9SPHI</name>